<comment type="similarity">
    <text evidence="1">Belongs to the eukaryotic ribosomal protein eL33 family.</text>
</comment>
<keyword evidence="5" id="KW-1185">Reference proteome</keyword>
<protein>
    <submittedName>
        <fullName evidence="4">60S ribosomal protein L35a-3</fullName>
    </submittedName>
</protein>
<proteinExistence type="inferred from homology"/>
<dbReference type="HAMAP" id="MF_00573">
    <property type="entry name" value="Ribosomal_eL33"/>
    <property type="match status" value="1"/>
</dbReference>
<dbReference type="InterPro" id="IPR038661">
    <property type="entry name" value="Ribosomal_eL33_sf"/>
</dbReference>
<accession>A0A9W8CKY9</accession>
<keyword evidence="2 4" id="KW-0689">Ribosomal protein</keyword>
<evidence type="ECO:0000256" key="3">
    <source>
        <dbReference type="ARBA" id="ARBA00023274"/>
    </source>
</evidence>
<dbReference type="AlphaFoldDB" id="A0A9W8CKY9"/>
<dbReference type="InterPro" id="IPR009000">
    <property type="entry name" value="Transl_B-barrel_sf"/>
</dbReference>
<evidence type="ECO:0000313" key="4">
    <source>
        <dbReference type="EMBL" id="KAJ1646543.1"/>
    </source>
</evidence>
<dbReference type="EMBL" id="JANBOH010000057">
    <property type="protein sequence ID" value="KAJ1646543.1"/>
    <property type="molecule type" value="Genomic_DNA"/>
</dbReference>
<dbReference type="GO" id="GO:0005840">
    <property type="term" value="C:ribosome"/>
    <property type="evidence" value="ECO:0007669"/>
    <property type="project" value="UniProtKB-KW"/>
</dbReference>
<dbReference type="FunFam" id="2.40.10.190:FF:000001">
    <property type="entry name" value="60S ribosomal protein L35a"/>
    <property type="match status" value="1"/>
</dbReference>
<dbReference type="SUPFAM" id="SSF50447">
    <property type="entry name" value="Translation proteins"/>
    <property type="match status" value="1"/>
</dbReference>
<gene>
    <name evidence="4" type="primary">RPL35AC</name>
    <name evidence="4" type="ORF">LPJ64_001994</name>
</gene>
<comment type="caution">
    <text evidence="4">The sequence shown here is derived from an EMBL/GenBank/DDBJ whole genome shotgun (WGS) entry which is preliminary data.</text>
</comment>
<organism evidence="4 5">
    <name type="scientific">Coemansia asiatica</name>
    <dbReference type="NCBI Taxonomy" id="1052880"/>
    <lineage>
        <taxon>Eukaryota</taxon>
        <taxon>Fungi</taxon>
        <taxon>Fungi incertae sedis</taxon>
        <taxon>Zoopagomycota</taxon>
        <taxon>Kickxellomycotina</taxon>
        <taxon>Kickxellomycetes</taxon>
        <taxon>Kickxellales</taxon>
        <taxon>Kickxellaceae</taxon>
        <taxon>Coemansia</taxon>
    </lineage>
</organism>
<evidence type="ECO:0000313" key="5">
    <source>
        <dbReference type="Proteomes" id="UP001145021"/>
    </source>
</evidence>
<reference evidence="4" key="1">
    <citation type="submission" date="2022-07" db="EMBL/GenBank/DDBJ databases">
        <title>Phylogenomic reconstructions and comparative analyses of Kickxellomycotina fungi.</title>
        <authorList>
            <person name="Reynolds N.K."/>
            <person name="Stajich J.E."/>
            <person name="Barry K."/>
            <person name="Grigoriev I.V."/>
            <person name="Crous P."/>
            <person name="Smith M.E."/>
        </authorList>
    </citation>
    <scope>NUCLEOTIDE SEQUENCE</scope>
    <source>
        <strain evidence="4">NBRC 105413</strain>
    </source>
</reference>
<dbReference type="Gene3D" id="2.40.10.190">
    <property type="entry name" value="translation elongation factor selb, chain A, domain 4"/>
    <property type="match status" value="1"/>
</dbReference>
<dbReference type="GO" id="GO:0006412">
    <property type="term" value="P:translation"/>
    <property type="evidence" value="ECO:0007669"/>
    <property type="project" value="InterPro"/>
</dbReference>
<dbReference type="GO" id="GO:0003735">
    <property type="term" value="F:structural constituent of ribosome"/>
    <property type="evidence" value="ECO:0007669"/>
    <property type="project" value="InterPro"/>
</dbReference>
<dbReference type="Proteomes" id="UP001145021">
    <property type="component" value="Unassembled WGS sequence"/>
</dbReference>
<name>A0A9W8CKY9_9FUNG</name>
<dbReference type="PANTHER" id="PTHR10902">
    <property type="entry name" value="60S RIBOSOMAL PROTEIN L35A"/>
    <property type="match status" value="1"/>
</dbReference>
<dbReference type="GO" id="GO:1990904">
    <property type="term" value="C:ribonucleoprotein complex"/>
    <property type="evidence" value="ECO:0007669"/>
    <property type="project" value="UniProtKB-KW"/>
</dbReference>
<evidence type="ECO:0000256" key="1">
    <source>
        <dbReference type="ARBA" id="ARBA00009269"/>
    </source>
</evidence>
<dbReference type="Pfam" id="PF01247">
    <property type="entry name" value="Ribosomal_L35Ae"/>
    <property type="match status" value="1"/>
</dbReference>
<dbReference type="InterPro" id="IPR001780">
    <property type="entry name" value="Ribosomal_eL33"/>
</dbReference>
<evidence type="ECO:0000256" key="2">
    <source>
        <dbReference type="ARBA" id="ARBA00022980"/>
    </source>
</evidence>
<keyword evidence="3" id="KW-0687">Ribonucleoprotein</keyword>
<sequence>MSSYPELVGFEVGLYSKGRFLGYKRAKRNQYENTALIQLENVNTKEETQFYAGKRVAYVYRAPTTKKGTNVRCIWGRITRPHGNSGVVRAKFRHNLPPRAMGSQIRVMLYPSNI</sequence>